<feature type="region of interest" description="Disordered" evidence="1">
    <location>
        <begin position="150"/>
        <end position="170"/>
    </location>
</feature>
<dbReference type="InParanoid" id="A0A6P8J254"/>
<proteinExistence type="predicted"/>
<dbReference type="OrthoDB" id="10323888at2759"/>
<evidence type="ECO:0000313" key="3">
    <source>
        <dbReference type="RefSeq" id="XP_031571780.1"/>
    </source>
</evidence>
<sequence>MASRRTYTTNNQEDGDYVFLTSGFTEQIPRPTTFNFNQEDNVIVAERQHPPFTRTSSFERSGPHSPVYATDPRSIDSNMPYTTVDEYTTTYTRITRSTENLDRLPKGDEQRLIDFDEFESLDGSKRTHSFTFDELGNDLLSQGIGSDILESTDRSPFRTPRRSKSLTSFHDDEDQDYGFVAAPRAKPAKLGRLGRSYTSGGNVLKSVEKWETGQREAVEGVEERRLLRSKSERALNGRERQISPETENTLMRAQSWKDVDGNGRRSNNVQYVGTERQEEWRKGRQEQVDSQTYKHYISEFQGTESQNRIRGISPHHSENGKKRSPYRIPTSPPASEFLFPAFQLA</sequence>
<feature type="region of interest" description="Disordered" evidence="1">
    <location>
        <begin position="300"/>
        <end position="335"/>
    </location>
</feature>
<dbReference type="AlphaFoldDB" id="A0A6P8J254"/>
<feature type="region of interest" description="Disordered" evidence="1">
    <location>
        <begin position="53"/>
        <end position="80"/>
    </location>
</feature>
<gene>
    <name evidence="3" type="primary">LOC116305918</name>
</gene>
<dbReference type="GeneID" id="116305918"/>
<reference evidence="3" key="1">
    <citation type="submission" date="2025-08" db="UniProtKB">
        <authorList>
            <consortium name="RefSeq"/>
        </authorList>
    </citation>
    <scope>IDENTIFICATION</scope>
    <source>
        <tissue evidence="3">Tentacle</tissue>
    </source>
</reference>
<dbReference type="KEGG" id="aten:116305918"/>
<protein>
    <submittedName>
        <fullName evidence="3">Uncharacterized protein LOC116305918</fullName>
    </submittedName>
</protein>
<dbReference type="RefSeq" id="XP_031571780.1">
    <property type="nucleotide sequence ID" value="XM_031715920.1"/>
</dbReference>
<keyword evidence="2" id="KW-1185">Reference proteome</keyword>
<organism evidence="2 3">
    <name type="scientific">Actinia tenebrosa</name>
    <name type="common">Australian red waratah sea anemone</name>
    <dbReference type="NCBI Taxonomy" id="6105"/>
    <lineage>
        <taxon>Eukaryota</taxon>
        <taxon>Metazoa</taxon>
        <taxon>Cnidaria</taxon>
        <taxon>Anthozoa</taxon>
        <taxon>Hexacorallia</taxon>
        <taxon>Actiniaria</taxon>
        <taxon>Actiniidae</taxon>
        <taxon>Actinia</taxon>
    </lineage>
</organism>
<dbReference type="Proteomes" id="UP000515163">
    <property type="component" value="Unplaced"/>
</dbReference>
<name>A0A6P8J254_ACTTE</name>
<evidence type="ECO:0000256" key="1">
    <source>
        <dbReference type="SAM" id="MobiDB-lite"/>
    </source>
</evidence>
<accession>A0A6P8J254</accession>
<evidence type="ECO:0000313" key="2">
    <source>
        <dbReference type="Proteomes" id="UP000515163"/>
    </source>
</evidence>